<dbReference type="InterPro" id="IPR038718">
    <property type="entry name" value="SNF2-like_sf"/>
</dbReference>
<name>A0ABS0IBU0_9BACT</name>
<dbReference type="PANTHER" id="PTHR10799">
    <property type="entry name" value="SNF2/RAD54 HELICASE FAMILY"/>
    <property type="match status" value="1"/>
</dbReference>
<feature type="domain" description="Helicase ATP-binding" evidence="5">
    <location>
        <begin position="688"/>
        <end position="847"/>
    </location>
</feature>
<keyword evidence="7" id="KW-0347">Helicase</keyword>
<gene>
    <name evidence="7" type="ORF">I2I05_00265</name>
</gene>
<dbReference type="SUPFAM" id="SSF52540">
    <property type="entry name" value="P-loop containing nucleoside triphosphate hydrolases"/>
    <property type="match status" value="2"/>
</dbReference>
<dbReference type="InterPro" id="IPR014001">
    <property type="entry name" value="Helicase_ATP-bd"/>
</dbReference>
<keyword evidence="1" id="KW-0378">Hydrolase</keyword>
<evidence type="ECO:0000256" key="3">
    <source>
        <dbReference type="SAM" id="MobiDB-lite"/>
    </source>
</evidence>
<proteinExistence type="predicted"/>
<dbReference type="CDD" id="cd18793">
    <property type="entry name" value="SF2_C_SNF"/>
    <property type="match status" value="1"/>
</dbReference>
<keyword evidence="2" id="KW-0479">Metal-binding</keyword>
<evidence type="ECO:0000313" key="7">
    <source>
        <dbReference type="EMBL" id="MBF9235817.1"/>
    </source>
</evidence>
<sequence length="1134" mass="127809">MKAHDMPAPEPAPHQPVGAHPHKYEFPGRAVVELSSAIIGKHCSVWPTADARTLAAIQPETLALNHGVFTSTVGSGQLRFPTVVVQQEDTGVVVSCACEAPKSALCEHQALVLLSILQRKELRLFFDKAARQQYLLASARDYGLEEDEDLDAHFDLVYSRSSAVAVQPKRPNLYPVTAAAKQELMGHLLPVTRLPVLPSPVGSRLLILDRHRYYGHLTIHLAEAATTAMGKLKSPVNLLNPLDGIWQLQNPDEVKFYTALGRFQHNYDEVRSVAGIEALRAIVRNPHALPVYAHKPAVSDKPAAKSLVPVQLRSAKTDLRLRVTQQGDYYEVRGELLLHDEPFDLKTLAVRFEYFLAAREALYLIDDLEVWRVIEFFQKRNNTLLIHQTKFAEFQRGVLANLEDKLHINYGYVRPATPAQRVESGFDQPPEPLLYLTDAGAHVEVLPVLRYGPKEVPILSRRQLYATDELGRPFLLARDAAAEARLLAALLRHYPDFQDQLNQDALYVPKTLFLSEEWFLEAFDDWRSHDIAILGFNQLKNNTLNAHKARVKIWVTGETNWFDTVLRVKFGKQQASMQNLHKAVRNKSRYVQLDDGTRGILPQAWLEKFAAYFEAGTVVAEHIRTPKISFVTLSELYEPQDLTPATQAELARYQAAAADFTGIAPVAVPVALRATLRDYQQQGLNWLNFLDTFHFGGCLADDMGLGKTLQVLAFILLQREKGLAVANLVVVPTSLVFNWQAEVAKFAPSLRVHVLHGANRRPKPQDFYAYDIVLTTYNTVVSDIRWLKEYCFNYVFLDESQAIKNPDSLRYQAACLLQARNRVVLTGTPVENNTYDLYGQLSFACPGLLGSRQHFQDQYATRIDKFKDVRVAQALQRKISPFVLRRTKAQVATELPDKTEMVLYCEMGAEQRRVYEACRQEFRAKLMGLHEETAGKNSVHILQGLTRLRQICNSPALLPEEEYYGPASAKLEVLLEEISGKAPQHKILIFSQFVAMLNLIRTELDQRGIAYEYLTGQTRNRAAAVAAFQEDAGVRVFLISLKAGGTGLNLPAADYVYLVDPWWNPAVENQAIDRSHRIGQTKKVVAVRLICPDTIEEKIMKLQEAKRTLAHDLVKTDAAFFKELTRQELLALVS</sequence>
<dbReference type="InterPro" id="IPR007527">
    <property type="entry name" value="Znf_SWIM"/>
</dbReference>
<keyword evidence="7" id="KW-0067">ATP-binding</keyword>
<keyword evidence="2" id="KW-0863">Zinc-finger</keyword>
<evidence type="ECO:0000256" key="1">
    <source>
        <dbReference type="ARBA" id="ARBA00022801"/>
    </source>
</evidence>
<dbReference type="Pfam" id="PF00271">
    <property type="entry name" value="Helicase_C"/>
    <property type="match status" value="1"/>
</dbReference>
<evidence type="ECO:0000259" key="5">
    <source>
        <dbReference type="PROSITE" id="PS51192"/>
    </source>
</evidence>
<evidence type="ECO:0000313" key="8">
    <source>
        <dbReference type="Proteomes" id="UP000597617"/>
    </source>
</evidence>
<dbReference type="Pfam" id="PF00176">
    <property type="entry name" value="SNF2-rel_dom"/>
    <property type="match status" value="1"/>
</dbReference>
<accession>A0ABS0IBU0</accession>
<dbReference type="SMART" id="SM00490">
    <property type="entry name" value="HELICc"/>
    <property type="match status" value="1"/>
</dbReference>
<dbReference type="InterPro" id="IPR001650">
    <property type="entry name" value="Helicase_C-like"/>
</dbReference>
<feature type="region of interest" description="Disordered" evidence="3">
    <location>
        <begin position="1"/>
        <end position="20"/>
    </location>
</feature>
<dbReference type="InterPro" id="IPR027417">
    <property type="entry name" value="P-loop_NTPase"/>
</dbReference>
<feature type="domain" description="Helicase C-terminal" evidence="6">
    <location>
        <begin position="970"/>
        <end position="1121"/>
    </location>
</feature>
<evidence type="ECO:0000259" key="4">
    <source>
        <dbReference type="PROSITE" id="PS50966"/>
    </source>
</evidence>
<keyword evidence="2" id="KW-0862">Zinc</keyword>
<dbReference type="EMBL" id="JADQDQ010000001">
    <property type="protein sequence ID" value="MBF9235817.1"/>
    <property type="molecule type" value="Genomic_DNA"/>
</dbReference>
<dbReference type="PROSITE" id="PS51194">
    <property type="entry name" value="HELICASE_CTER"/>
    <property type="match status" value="1"/>
</dbReference>
<dbReference type="InterPro" id="IPR000330">
    <property type="entry name" value="SNF2_N"/>
</dbReference>
<evidence type="ECO:0000256" key="2">
    <source>
        <dbReference type="PROSITE-ProRule" id="PRU00325"/>
    </source>
</evidence>
<feature type="domain" description="SWIM-type" evidence="4">
    <location>
        <begin position="81"/>
        <end position="117"/>
    </location>
</feature>
<keyword evidence="8" id="KW-1185">Reference proteome</keyword>
<organism evidence="7 8">
    <name type="scientific">Hymenobacter jeongseonensis</name>
    <dbReference type="NCBI Taxonomy" id="2791027"/>
    <lineage>
        <taxon>Bacteria</taxon>
        <taxon>Pseudomonadati</taxon>
        <taxon>Bacteroidota</taxon>
        <taxon>Cytophagia</taxon>
        <taxon>Cytophagales</taxon>
        <taxon>Hymenobacteraceae</taxon>
        <taxon>Hymenobacter</taxon>
    </lineage>
</organism>
<dbReference type="PROSITE" id="PS50966">
    <property type="entry name" value="ZF_SWIM"/>
    <property type="match status" value="1"/>
</dbReference>
<dbReference type="SMART" id="SM00487">
    <property type="entry name" value="DEXDc"/>
    <property type="match status" value="1"/>
</dbReference>
<keyword evidence="7" id="KW-0547">Nucleotide-binding</keyword>
<protein>
    <submittedName>
        <fullName evidence="7">DEAD/DEAH box helicase</fullName>
    </submittedName>
</protein>
<dbReference type="InterPro" id="IPR049730">
    <property type="entry name" value="SNF2/RAD54-like_C"/>
</dbReference>
<dbReference type="GO" id="GO:0004386">
    <property type="term" value="F:helicase activity"/>
    <property type="evidence" value="ECO:0007669"/>
    <property type="project" value="UniProtKB-KW"/>
</dbReference>
<dbReference type="Gene3D" id="3.40.50.10810">
    <property type="entry name" value="Tandem AAA-ATPase domain"/>
    <property type="match status" value="1"/>
</dbReference>
<dbReference type="Gene3D" id="3.40.50.300">
    <property type="entry name" value="P-loop containing nucleotide triphosphate hydrolases"/>
    <property type="match status" value="1"/>
</dbReference>
<dbReference type="CDD" id="cd18012">
    <property type="entry name" value="DEXQc_arch_SWI2_SNF2"/>
    <property type="match status" value="1"/>
</dbReference>
<comment type="caution">
    <text evidence="7">The sequence shown here is derived from an EMBL/GenBank/DDBJ whole genome shotgun (WGS) entry which is preliminary data.</text>
</comment>
<dbReference type="Proteomes" id="UP000597617">
    <property type="component" value="Unassembled WGS sequence"/>
</dbReference>
<evidence type="ECO:0000259" key="6">
    <source>
        <dbReference type="PROSITE" id="PS51194"/>
    </source>
</evidence>
<dbReference type="PROSITE" id="PS51192">
    <property type="entry name" value="HELICASE_ATP_BIND_1"/>
    <property type="match status" value="1"/>
</dbReference>
<reference evidence="7 8" key="1">
    <citation type="submission" date="2020-11" db="EMBL/GenBank/DDBJ databases">
        <authorList>
            <person name="Kim M.K."/>
        </authorList>
    </citation>
    <scope>NUCLEOTIDE SEQUENCE [LARGE SCALE GENOMIC DNA]</scope>
    <source>
        <strain evidence="7 8">BT683</strain>
    </source>
</reference>